<keyword evidence="4 13" id="KW-0812">Transmembrane</keyword>
<evidence type="ECO:0000256" key="10">
    <source>
        <dbReference type="ARBA" id="ARBA00023136"/>
    </source>
</evidence>
<dbReference type="InterPro" id="IPR045274">
    <property type="entry name" value="WAK-like"/>
</dbReference>
<dbReference type="InParanoid" id="A0A6J0PPK0"/>
<feature type="transmembrane region" description="Helical" evidence="13">
    <location>
        <begin position="357"/>
        <end position="383"/>
    </location>
</feature>
<accession>A0A6J0PPK0</accession>
<feature type="chain" id="PRO_5027002902" evidence="14">
    <location>
        <begin position="34"/>
        <end position="762"/>
    </location>
</feature>
<dbReference type="PROSITE" id="PS50011">
    <property type="entry name" value="PROTEIN_KINASE_DOM"/>
    <property type="match status" value="1"/>
</dbReference>
<evidence type="ECO:0000256" key="5">
    <source>
        <dbReference type="ARBA" id="ARBA00022729"/>
    </source>
</evidence>
<keyword evidence="10 13" id="KW-0472">Membrane</keyword>
<keyword evidence="3" id="KW-0808">Transferase</keyword>
<evidence type="ECO:0000256" key="12">
    <source>
        <dbReference type="ARBA" id="ARBA00023180"/>
    </source>
</evidence>
<dbReference type="FunCoup" id="A0A6J0PPK0">
    <property type="interactions" value="191"/>
</dbReference>
<dbReference type="GO" id="GO:0005886">
    <property type="term" value="C:plasma membrane"/>
    <property type="evidence" value="ECO:0007669"/>
    <property type="project" value="TreeGrafter"/>
</dbReference>
<dbReference type="GO" id="GO:0005509">
    <property type="term" value="F:calcium ion binding"/>
    <property type="evidence" value="ECO:0007669"/>
    <property type="project" value="InterPro"/>
</dbReference>
<keyword evidence="5 14" id="KW-0732">Signal</keyword>
<dbReference type="InterPro" id="IPR001881">
    <property type="entry name" value="EGF-like_Ca-bd_dom"/>
</dbReference>
<dbReference type="GO" id="GO:0007166">
    <property type="term" value="P:cell surface receptor signaling pathway"/>
    <property type="evidence" value="ECO:0007669"/>
    <property type="project" value="InterPro"/>
</dbReference>
<evidence type="ECO:0000256" key="14">
    <source>
        <dbReference type="SAM" id="SignalP"/>
    </source>
</evidence>
<protein>
    <submittedName>
        <fullName evidence="17">Wall-associated receptor kinase 2-like</fullName>
    </submittedName>
</protein>
<dbReference type="SUPFAM" id="SSF57196">
    <property type="entry name" value="EGF/Laminin"/>
    <property type="match status" value="1"/>
</dbReference>
<dbReference type="PROSITE" id="PS00010">
    <property type="entry name" value="ASX_HYDROXYL"/>
    <property type="match status" value="1"/>
</dbReference>
<dbReference type="InterPro" id="IPR011009">
    <property type="entry name" value="Kinase-like_dom_sf"/>
</dbReference>
<evidence type="ECO:0000256" key="4">
    <source>
        <dbReference type="ARBA" id="ARBA00022692"/>
    </source>
</evidence>
<dbReference type="RefSeq" id="XP_019709483.2">
    <property type="nucleotide sequence ID" value="XM_019853924.2"/>
</dbReference>
<organism evidence="16 17">
    <name type="scientific">Elaeis guineensis var. tenera</name>
    <name type="common">Oil palm</name>
    <dbReference type="NCBI Taxonomy" id="51953"/>
    <lineage>
        <taxon>Eukaryota</taxon>
        <taxon>Viridiplantae</taxon>
        <taxon>Streptophyta</taxon>
        <taxon>Embryophyta</taxon>
        <taxon>Tracheophyta</taxon>
        <taxon>Spermatophyta</taxon>
        <taxon>Magnoliopsida</taxon>
        <taxon>Liliopsida</taxon>
        <taxon>Arecaceae</taxon>
        <taxon>Arecoideae</taxon>
        <taxon>Cocoseae</taxon>
        <taxon>Elaeidinae</taxon>
        <taxon>Elaeis</taxon>
    </lineage>
</organism>
<evidence type="ECO:0000256" key="11">
    <source>
        <dbReference type="ARBA" id="ARBA00023157"/>
    </source>
</evidence>
<evidence type="ECO:0000313" key="16">
    <source>
        <dbReference type="Proteomes" id="UP000504607"/>
    </source>
</evidence>
<dbReference type="Gene3D" id="1.10.510.10">
    <property type="entry name" value="Transferase(Phosphotransferase) domain 1"/>
    <property type="match status" value="1"/>
</dbReference>
<keyword evidence="2" id="KW-0723">Serine/threonine-protein kinase</keyword>
<dbReference type="PANTHER" id="PTHR27005">
    <property type="entry name" value="WALL-ASSOCIATED RECEPTOR KINASE-LIKE 21"/>
    <property type="match status" value="1"/>
</dbReference>
<dbReference type="Pfam" id="PF00069">
    <property type="entry name" value="Pkinase"/>
    <property type="match status" value="1"/>
</dbReference>
<keyword evidence="16" id="KW-1185">Reference proteome</keyword>
<dbReference type="GO" id="GO:0030247">
    <property type="term" value="F:polysaccharide binding"/>
    <property type="evidence" value="ECO:0007669"/>
    <property type="project" value="InterPro"/>
</dbReference>
<keyword evidence="9 13" id="KW-1133">Transmembrane helix</keyword>
<keyword evidence="8" id="KW-0067">ATP-binding</keyword>
<evidence type="ECO:0000256" key="2">
    <source>
        <dbReference type="ARBA" id="ARBA00022527"/>
    </source>
</evidence>
<dbReference type="Proteomes" id="UP000504607">
    <property type="component" value="Chromosome 12"/>
</dbReference>
<dbReference type="GO" id="GO:0004674">
    <property type="term" value="F:protein serine/threonine kinase activity"/>
    <property type="evidence" value="ECO:0007669"/>
    <property type="project" value="UniProtKB-KW"/>
</dbReference>
<dbReference type="OrthoDB" id="4062651at2759"/>
<evidence type="ECO:0000256" key="7">
    <source>
        <dbReference type="ARBA" id="ARBA00022777"/>
    </source>
</evidence>
<dbReference type="PANTHER" id="PTHR27005:SF283">
    <property type="entry name" value="OS02G0633066 PROTEIN"/>
    <property type="match status" value="1"/>
</dbReference>
<dbReference type="PROSITE" id="PS01187">
    <property type="entry name" value="EGF_CA"/>
    <property type="match status" value="1"/>
</dbReference>
<sequence>MQSLKSRGMASMPVFLLQLQLLLLLGTAAVASAITWSPECPATCGNISIPYPFGIGPDCSLEGFEVTCKDSKPFLGGNIELIDVALPQGLAHVYWNISYVCYDNSNFRGNTKKLGGKTHFTTNTARLMDLRGTPFKFSDTRNKFTTIGCNTLAYILSSNGQSYASGCLATCSDISSIINGSCNGMGCCQTSIPKGFVYYNSVIDSRLKISSVHQVYPCSYSFLADEKWYQFMASDIISFDFYKRNKKGVPVALDWAVGGTSCEKAKLNTTSYLCHSEHSECTGSPNGPGYYCSCSAGYEGNPYLANGCQDINECELPKQYPCYGTCLNSLGSYTCNCPEGTHGNALIEAGCIRHKSVLGTIIITAGGVGVGILLLLGSSVLIWRKSKERNVRKRKEKFFRQNRGLLLRQLVSSDETLVERMKNCTIEELEKATNNFDSTRVVGKGGHDTVYKEILSDQRVVAIKMSKIANQFDLDQFINEMVILSQINHRNVVKLFGCCLESKVPLLVYEFISGGTLYNHLHDSQHLPPLSLQDRLRIAAEIASALSYLHSAASISIFHRDVKSSNILLDENYTAKVSDFGASRSIPLNRIWVTTAVQGTYGYLDPEYYQTDQLTEKSDVYSFGVILLELLTGKDPISYSRRTERTLTLDFICSLRENHLFDILDPHIVGVEGEKEIETVAALTELCLRLKGEERPTMREVEQKLDAMRRLGKSKHDFNVLENGGMAKDLPSKIPIKDNASGATRQYSLEKELMLSLAEQPR</sequence>
<keyword evidence="7" id="KW-0418">Kinase</keyword>
<dbReference type="SMART" id="SM00179">
    <property type="entry name" value="EGF_CA"/>
    <property type="match status" value="1"/>
</dbReference>
<dbReference type="FunFam" id="3.30.200.20:FF:000043">
    <property type="entry name" value="Wall-associated receptor kinase 2"/>
    <property type="match status" value="1"/>
</dbReference>
<keyword evidence="6" id="KW-0547">Nucleotide-binding</keyword>
<reference evidence="17" key="1">
    <citation type="submission" date="2025-08" db="UniProtKB">
        <authorList>
            <consortium name="RefSeq"/>
        </authorList>
    </citation>
    <scope>IDENTIFICATION</scope>
</reference>
<evidence type="ECO:0000256" key="13">
    <source>
        <dbReference type="SAM" id="Phobius"/>
    </source>
</evidence>
<dbReference type="FunFam" id="1.10.510.10:FF:000084">
    <property type="entry name" value="Wall-associated receptor kinase 2"/>
    <property type="match status" value="1"/>
</dbReference>
<dbReference type="InterPro" id="IPR025287">
    <property type="entry name" value="WAK_GUB"/>
</dbReference>
<evidence type="ECO:0000256" key="3">
    <source>
        <dbReference type="ARBA" id="ARBA00022679"/>
    </source>
</evidence>
<dbReference type="Gene3D" id="3.30.200.20">
    <property type="entry name" value="Phosphorylase Kinase, domain 1"/>
    <property type="match status" value="1"/>
</dbReference>
<dbReference type="Gene3D" id="2.10.25.10">
    <property type="entry name" value="Laminin"/>
    <property type="match status" value="2"/>
</dbReference>
<evidence type="ECO:0000256" key="8">
    <source>
        <dbReference type="ARBA" id="ARBA00022840"/>
    </source>
</evidence>
<dbReference type="GO" id="GO:0005524">
    <property type="term" value="F:ATP binding"/>
    <property type="evidence" value="ECO:0007669"/>
    <property type="project" value="UniProtKB-KW"/>
</dbReference>
<gene>
    <name evidence="17" type="primary">LOC105054888</name>
</gene>
<keyword evidence="12" id="KW-0325">Glycoprotein</keyword>
<dbReference type="PROSITE" id="PS00108">
    <property type="entry name" value="PROTEIN_KINASE_ST"/>
    <property type="match status" value="1"/>
</dbReference>
<dbReference type="SMART" id="SM00220">
    <property type="entry name" value="S_TKc"/>
    <property type="match status" value="1"/>
</dbReference>
<dbReference type="Pfam" id="PF13947">
    <property type="entry name" value="GUB_WAK_bind"/>
    <property type="match status" value="1"/>
</dbReference>
<evidence type="ECO:0000256" key="1">
    <source>
        <dbReference type="ARBA" id="ARBA00004479"/>
    </source>
</evidence>
<comment type="subcellular location">
    <subcellularLocation>
        <location evidence="1">Membrane</location>
        <topology evidence="1">Single-pass type I membrane protein</topology>
    </subcellularLocation>
</comment>
<evidence type="ECO:0000259" key="15">
    <source>
        <dbReference type="PROSITE" id="PS50011"/>
    </source>
</evidence>
<dbReference type="SUPFAM" id="SSF56112">
    <property type="entry name" value="Protein kinase-like (PK-like)"/>
    <property type="match status" value="1"/>
</dbReference>
<dbReference type="InterPro" id="IPR008271">
    <property type="entry name" value="Ser/Thr_kinase_AS"/>
</dbReference>
<evidence type="ECO:0000256" key="9">
    <source>
        <dbReference type="ARBA" id="ARBA00022989"/>
    </source>
</evidence>
<dbReference type="CDD" id="cd14066">
    <property type="entry name" value="STKc_IRAK"/>
    <property type="match status" value="1"/>
</dbReference>
<evidence type="ECO:0000313" key="17">
    <source>
        <dbReference type="RefSeq" id="XP_019709483.2"/>
    </source>
</evidence>
<dbReference type="InterPro" id="IPR000719">
    <property type="entry name" value="Prot_kinase_dom"/>
</dbReference>
<dbReference type="InterPro" id="IPR000152">
    <property type="entry name" value="EGF-type_Asp/Asn_hydroxyl_site"/>
</dbReference>
<name>A0A6J0PPK0_ELAGV</name>
<dbReference type="SMART" id="SM00181">
    <property type="entry name" value="EGF"/>
    <property type="match status" value="2"/>
</dbReference>
<proteinExistence type="predicted"/>
<feature type="domain" description="Protein kinase" evidence="15">
    <location>
        <begin position="436"/>
        <end position="719"/>
    </location>
</feature>
<feature type="signal peptide" evidence="14">
    <location>
        <begin position="1"/>
        <end position="33"/>
    </location>
</feature>
<evidence type="ECO:0000256" key="6">
    <source>
        <dbReference type="ARBA" id="ARBA00022741"/>
    </source>
</evidence>
<dbReference type="InterPro" id="IPR018097">
    <property type="entry name" value="EGF_Ca-bd_CS"/>
</dbReference>
<keyword evidence="11" id="KW-1015">Disulfide bond</keyword>
<dbReference type="FunFam" id="2.10.25.10:FF:000355">
    <property type="entry name" value="Wall-associated receptor kinase 3"/>
    <property type="match status" value="1"/>
</dbReference>
<dbReference type="InterPro" id="IPR000742">
    <property type="entry name" value="EGF"/>
</dbReference>
<dbReference type="AlphaFoldDB" id="A0A6J0PPK0"/>
<dbReference type="CDD" id="cd00054">
    <property type="entry name" value="EGF_CA"/>
    <property type="match status" value="1"/>
</dbReference>